<feature type="domain" description="Aladin seven-bladed propeller" evidence="1">
    <location>
        <begin position="126"/>
        <end position="468"/>
    </location>
</feature>
<organism evidence="2 3">
    <name type="scientific">Drosophila albomicans</name>
    <name type="common">Fruit fly</name>
    <dbReference type="NCBI Taxonomy" id="7291"/>
    <lineage>
        <taxon>Eukaryota</taxon>
        <taxon>Metazoa</taxon>
        <taxon>Ecdysozoa</taxon>
        <taxon>Arthropoda</taxon>
        <taxon>Hexapoda</taxon>
        <taxon>Insecta</taxon>
        <taxon>Pterygota</taxon>
        <taxon>Neoptera</taxon>
        <taxon>Endopterygota</taxon>
        <taxon>Diptera</taxon>
        <taxon>Brachycera</taxon>
        <taxon>Muscomorpha</taxon>
        <taxon>Ephydroidea</taxon>
        <taxon>Drosophilidae</taxon>
        <taxon>Drosophila</taxon>
    </lineage>
</organism>
<dbReference type="SMART" id="SM00320">
    <property type="entry name" value="WD40"/>
    <property type="match status" value="4"/>
</dbReference>
<protein>
    <submittedName>
        <fullName evidence="3">Aladin</fullName>
    </submittedName>
</protein>
<gene>
    <name evidence="3" type="primary">LOC117578182</name>
</gene>
<dbReference type="GO" id="GO:0005643">
    <property type="term" value="C:nuclear pore"/>
    <property type="evidence" value="ECO:0007669"/>
    <property type="project" value="TreeGrafter"/>
</dbReference>
<dbReference type="SUPFAM" id="SSF101908">
    <property type="entry name" value="Putative isomerase YbhE"/>
    <property type="match status" value="1"/>
</dbReference>
<accession>A0A6P8XRU1</accession>
<reference evidence="3" key="1">
    <citation type="submission" date="2025-08" db="UniProtKB">
        <authorList>
            <consortium name="RefSeq"/>
        </authorList>
    </citation>
    <scope>IDENTIFICATION</scope>
    <source>
        <strain evidence="3">15112-1751.03</strain>
        <tissue evidence="3">Whole Adult</tissue>
    </source>
</reference>
<evidence type="ECO:0000313" key="3">
    <source>
        <dbReference type="RefSeq" id="XP_034119386.1"/>
    </source>
</evidence>
<dbReference type="GeneID" id="117578182"/>
<dbReference type="GO" id="GO:0006913">
    <property type="term" value="P:nucleocytoplasmic transport"/>
    <property type="evidence" value="ECO:0007669"/>
    <property type="project" value="TreeGrafter"/>
</dbReference>
<evidence type="ECO:0000313" key="2">
    <source>
        <dbReference type="Proteomes" id="UP000515160"/>
    </source>
</evidence>
<name>A0A6P8XRU1_DROAB</name>
<dbReference type="InterPro" id="IPR015943">
    <property type="entry name" value="WD40/YVTN_repeat-like_dom_sf"/>
</dbReference>
<dbReference type="InterPro" id="IPR057403">
    <property type="entry name" value="Beta-prop_Aladin"/>
</dbReference>
<proteinExistence type="predicted"/>
<evidence type="ECO:0000259" key="1">
    <source>
        <dbReference type="Pfam" id="PF25460"/>
    </source>
</evidence>
<dbReference type="Pfam" id="PF25460">
    <property type="entry name" value="Beta-prop_Aladin"/>
    <property type="match status" value="1"/>
</dbReference>
<dbReference type="OrthoDB" id="411991at2759"/>
<dbReference type="AlphaFoldDB" id="A0A6P8XRU1"/>
<dbReference type="Gene3D" id="2.130.10.10">
    <property type="entry name" value="YVTN repeat-like/Quinoprotein amine dehydrogenase"/>
    <property type="match status" value="2"/>
</dbReference>
<dbReference type="PANTHER" id="PTHR14494">
    <property type="entry name" value="ALADIN/ADRACALIN/AAAS"/>
    <property type="match status" value="1"/>
</dbReference>
<dbReference type="RefSeq" id="XP_034119386.1">
    <property type="nucleotide sequence ID" value="XM_034263495.2"/>
</dbReference>
<dbReference type="InterPro" id="IPR045139">
    <property type="entry name" value="Aladin"/>
</dbReference>
<dbReference type="InterPro" id="IPR001680">
    <property type="entry name" value="WD40_rpt"/>
</dbReference>
<dbReference type="PANTHER" id="PTHR14494:SF0">
    <property type="entry name" value="ALADIN"/>
    <property type="match status" value="1"/>
</dbReference>
<sequence>MASLSNLKQCHKFNSPTSGGRNYNYVAELDNYPVINLKPELSGTTFSQRFTAAQSFIPDESESVPKRITRAFFDGGFLESLAEARSPRTREQMPMISRTADCIADLLERYNSLQLNLCPHKGELNAERIAQYVETRDWINSAIRCMAWHCDLFKLAIAGVDDMVRIYMRRIDNNGQPLVLKSPAQTQITCMAWRPMCPFELVVGCQQGLCFWTIDGNLHLGRITNPSLVLKHPNKVPISTLQWSQDGTLLATGSIADPDILIWQIDNGSMLPLRRIGPPGSLLKWSPDNEWLFASTVGRVFRVWKCNERWTTDRWVCNEGNVQAACWSPCGRFLLFASTAEPILYRIEFVQLLLGPTKGSDDKEVVPVADLNAIPLDGSNTNLIGGAVQQLAWDPHGKFLAITFRSTNAIAIFRTFIQKFGLQISVGYYLLGDTPTEYPSYVCFQPLNRENNRTVLAIGWSTGRIQFHALE</sequence>
<keyword evidence="2" id="KW-1185">Reference proteome</keyword>
<dbReference type="Proteomes" id="UP000515160">
    <property type="component" value="Chromosome X"/>
</dbReference>